<dbReference type="EMBL" id="LLXE01000448">
    <property type="protein sequence ID" value="KUM56685.1"/>
    <property type="molecule type" value="Genomic_DNA"/>
</dbReference>
<evidence type="ECO:0000313" key="2">
    <source>
        <dbReference type="EMBL" id="KUM56685.1"/>
    </source>
</evidence>
<gene>
    <name evidence="2" type="ORF">ACN42_g10525</name>
</gene>
<feature type="region of interest" description="Disordered" evidence="1">
    <location>
        <begin position="131"/>
        <end position="213"/>
    </location>
</feature>
<feature type="compositionally biased region" description="Acidic residues" evidence="1">
    <location>
        <begin position="189"/>
        <end position="213"/>
    </location>
</feature>
<evidence type="ECO:0000256" key="1">
    <source>
        <dbReference type="SAM" id="MobiDB-lite"/>
    </source>
</evidence>
<keyword evidence="3" id="KW-1185">Reference proteome</keyword>
<reference evidence="2" key="1">
    <citation type="submission" date="2015-10" db="EMBL/GenBank/DDBJ databases">
        <title>Genome sequencing of Penicillium freii.</title>
        <authorList>
            <person name="Nguyen H.D."/>
            <person name="Visagie C.M."/>
            <person name="Seifert K.A."/>
        </authorList>
    </citation>
    <scope>NUCLEOTIDE SEQUENCE [LARGE SCALE GENOMIC DNA]</scope>
    <source>
        <strain evidence="2">DAOM 242723</strain>
    </source>
</reference>
<dbReference type="AlphaFoldDB" id="A0A101MA65"/>
<dbReference type="STRING" id="48697.A0A101MA65"/>
<name>A0A101MA65_PENFR</name>
<comment type="caution">
    <text evidence="2">The sequence shown here is derived from an EMBL/GenBank/DDBJ whole genome shotgun (WGS) entry which is preliminary data.</text>
</comment>
<proteinExistence type="predicted"/>
<feature type="compositionally biased region" description="Acidic residues" evidence="1">
    <location>
        <begin position="148"/>
        <end position="167"/>
    </location>
</feature>
<organism evidence="2 3">
    <name type="scientific">Penicillium freii</name>
    <dbReference type="NCBI Taxonomy" id="48697"/>
    <lineage>
        <taxon>Eukaryota</taxon>
        <taxon>Fungi</taxon>
        <taxon>Dikarya</taxon>
        <taxon>Ascomycota</taxon>
        <taxon>Pezizomycotina</taxon>
        <taxon>Eurotiomycetes</taxon>
        <taxon>Eurotiomycetidae</taxon>
        <taxon>Eurotiales</taxon>
        <taxon>Aspergillaceae</taxon>
        <taxon>Penicillium</taxon>
    </lineage>
</organism>
<protein>
    <submittedName>
        <fullName evidence="2">Uncharacterized protein</fullName>
    </submittedName>
</protein>
<accession>A0A101MA65</accession>
<dbReference type="Proteomes" id="UP000055045">
    <property type="component" value="Unassembled WGS sequence"/>
</dbReference>
<evidence type="ECO:0000313" key="3">
    <source>
        <dbReference type="Proteomes" id="UP000055045"/>
    </source>
</evidence>
<sequence length="213" mass="23396">MIGEIQDPQLRADLYPSDAGPGFLRSECDIVTDGWFGNGTLAKAKTVMRHKIQALMEGREPVDEDYTKIMQLPAHARSEADFPLFTLDPEVATQKEISLATEIRAIIRGSPVWRTLSANAGLVRRDLGEGRKGKGKWALKGKSVGPEPEPEPEPEKVDEESEGEEEEIQRREMLAAQVAEAAAARDADEAADEAGDDDEDGDDSDDMDEDEDE</sequence>